<comment type="caution">
    <text evidence="3">The sequence shown here is derived from an EMBL/GenBank/DDBJ whole genome shotgun (WGS) entry which is preliminary data.</text>
</comment>
<evidence type="ECO:0008006" key="5">
    <source>
        <dbReference type="Google" id="ProtNLM"/>
    </source>
</evidence>
<dbReference type="Proteomes" id="UP000572051">
    <property type="component" value="Unassembled WGS sequence"/>
</dbReference>
<protein>
    <recommendedName>
        <fullName evidence="5">Short-chain dehydrogenase</fullName>
    </recommendedName>
</protein>
<keyword evidence="4" id="KW-1185">Reference proteome</keyword>
<dbReference type="PRINTS" id="PR00081">
    <property type="entry name" value="GDHRDH"/>
</dbReference>
<gene>
    <name evidence="3" type="ORF">HNR10_003759</name>
</gene>
<comment type="similarity">
    <text evidence="1">Belongs to the short-chain dehydrogenases/reductases (SDR) family.</text>
</comment>
<accession>A0A7Z0ER87</accession>
<dbReference type="PIRSF" id="PIRSF000126">
    <property type="entry name" value="11-beta-HSD1"/>
    <property type="match status" value="1"/>
</dbReference>
<dbReference type="PANTHER" id="PTHR43899:SF13">
    <property type="entry name" value="RH59310P"/>
    <property type="match status" value="1"/>
</dbReference>
<dbReference type="PANTHER" id="PTHR43899">
    <property type="entry name" value="RH59310P"/>
    <property type="match status" value="1"/>
</dbReference>
<organism evidence="3 4">
    <name type="scientific">Nocardiopsis aegyptia</name>
    <dbReference type="NCBI Taxonomy" id="220378"/>
    <lineage>
        <taxon>Bacteria</taxon>
        <taxon>Bacillati</taxon>
        <taxon>Actinomycetota</taxon>
        <taxon>Actinomycetes</taxon>
        <taxon>Streptosporangiales</taxon>
        <taxon>Nocardiopsidaceae</taxon>
        <taxon>Nocardiopsis</taxon>
    </lineage>
</organism>
<reference evidence="3 4" key="1">
    <citation type="submission" date="2020-07" db="EMBL/GenBank/DDBJ databases">
        <title>Sequencing the genomes of 1000 actinobacteria strains.</title>
        <authorList>
            <person name="Klenk H.-P."/>
        </authorList>
    </citation>
    <scope>NUCLEOTIDE SEQUENCE [LARGE SCALE GENOMIC DNA]</scope>
    <source>
        <strain evidence="3 4">DSM 44442</strain>
    </source>
</reference>
<dbReference type="EMBL" id="JACCFS010000001">
    <property type="protein sequence ID" value="NYJ35878.1"/>
    <property type="molecule type" value="Genomic_DNA"/>
</dbReference>
<dbReference type="SUPFAM" id="SSF51735">
    <property type="entry name" value="NAD(P)-binding Rossmann-fold domains"/>
    <property type="match status" value="1"/>
</dbReference>
<dbReference type="RefSeq" id="WP_179825350.1">
    <property type="nucleotide sequence ID" value="NZ_JACCFS010000001.1"/>
</dbReference>
<dbReference type="InterPro" id="IPR051019">
    <property type="entry name" value="VLCFA-Steroid_DH"/>
</dbReference>
<evidence type="ECO:0000256" key="2">
    <source>
        <dbReference type="ARBA" id="ARBA00023002"/>
    </source>
</evidence>
<proteinExistence type="inferred from homology"/>
<dbReference type="InterPro" id="IPR036291">
    <property type="entry name" value="NAD(P)-bd_dom_sf"/>
</dbReference>
<dbReference type="AlphaFoldDB" id="A0A7Z0ER87"/>
<dbReference type="Gene3D" id="3.40.50.720">
    <property type="entry name" value="NAD(P)-binding Rossmann-like Domain"/>
    <property type="match status" value="1"/>
</dbReference>
<dbReference type="Pfam" id="PF00106">
    <property type="entry name" value="adh_short"/>
    <property type="match status" value="1"/>
</dbReference>
<evidence type="ECO:0000256" key="1">
    <source>
        <dbReference type="ARBA" id="ARBA00006484"/>
    </source>
</evidence>
<sequence length="271" mass="28719">MVQILSYGPWAVVTGASSGIGRAFAEQLAEAGLHLVLAARSTDRLQALAAELTQDHGVECRVVTVDLGREGAAATIVDATADLDVGLLISNAGAGRPGRFLDQDVADLHRRHTVNSTTHLDLAHAFGRRFAARGRGGMVLVSALGAIHGLPNMAHESASKAYALNLGEGLHHELASAGVDVMVLLPGNVDTPVMDAYGIERESMPIRPLPVRAAVREALAAFLRGRATFVPDRRMRVMARLLPRALSIRVNGRMLGRAAQVLAEREAAASR</sequence>
<dbReference type="GO" id="GO:0016491">
    <property type="term" value="F:oxidoreductase activity"/>
    <property type="evidence" value="ECO:0007669"/>
    <property type="project" value="UniProtKB-KW"/>
</dbReference>
<name>A0A7Z0ER87_9ACTN</name>
<dbReference type="InterPro" id="IPR002347">
    <property type="entry name" value="SDR_fam"/>
</dbReference>
<evidence type="ECO:0000313" key="4">
    <source>
        <dbReference type="Proteomes" id="UP000572051"/>
    </source>
</evidence>
<keyword evidence="2" id="KW-0560">Oxidoreductase</keyword>
<evidence type="ECO:0000313" key="3">
    <source>
        <dbReference type="EMBL" id="NYJ35878.1"/>
    </source>
</evidence>